<sequence length="195" mass="22257">MPIHVDHDERRQKIVNAAVRVLGDAGFANFTLRAVSDRLGGSVTVVTHYFPSREALLTRMIEQTLEDARTVQTGLTAIEDPHDRLEAVVRYFLPIDDEAMAIERARVALVSHRNVEPAIEEYLTRMEPGMRNLIRTAIRDFISPYEMEATVDLIRLWTSGVVLSAIEHPELWTPERQTEALHHFMRLMEFPVTAA</sequence>
<keyword evidence="8" id="KW-1185">Reference proteome</keyword>
<keyword evidence="2" id="KW-0805">Transcription regulation</keyword>
<dbReference type="PANTHER" id="PTHR30055:SF175">
    <property type="entry name" value="HTH-TYPE TRANSCRIPTIONAL REPRESSOR KSTR2"/>
    <property type="match status" value="1"/>
</dbReference>
<name>A0ABW2XL37_9ACTN</name>
<protein>
    <submittedName>
        <fullName evidence="7">TetR/AcrR family transcriptional regulator</fullName>
    </submittedName>
</protein>
<dbReference type="InterPro" id="IPR001647">
    <property type="entry name" value="HTH_TetR"/>
</dbReference>
<evidence type="ECO:0000256" key="4">
    <source>
        <dbReference type="ARBA" id="ARBA00023163"/>
    </source>
</evidence>
<dbReference type="Gene3D" id="1.10.357.10">
    <property type="entry name" value="Tetracycline Repressor, domain 2"/>
    <property type="match status" value="1"/>
</dbReference>
<dbReference type="Pfam" id="PF00440">
    <property type="entry name" value="TetR_N"/>
    <property type="match status" value="1"/>
</dbReference>
<proteinExistence type="predicted"/>
<keyword evidence="3 5" id="KW-0238">DNA-binding</keyword>
<gene>
    <name evidence="7" type="ORF">ACFQZM_15980</name>
</gene>
<dbReference type="SUPFAM" id="SSF46689">
    <property type="entry name" value="Homeodomain-like"/>
    <property type="match status" value="1"/>
</dbReference>
<evidence type="ECO:0000259" key="6">
    <source>
        <dbReference type="PROSITE" id="PS50977"/>
    </source>
</evidence>
<feature type="domain" description="HTH tetR-type" evidence="6">
    <location>
        <begin position="8"/>
        <end position="68"/>
    </location>
</feature>
<evidence type="ECO:0000256" key="3">
    <source>
        <dbReference type="ARBA" id="ARBA00023125"/>
    </source>
</evidence>
<dbReference type="Pfam" id="PF13977">
    <property type="entry name" value="TetR_C_6"/>
    <property type="match status" value="1"/>
</dbReference>
<keyword evidence="1" id="KW-0678">Repressor</keyword>
<comment type="caution">
    <text evidence="7">The sequence shown here is derived from an EMBL/GenBank/DDBJ whole genome shotgun (WGS) entry which is preliminary data.</text>
</comment>
<keyword evidence="4" id="KW-0804">Transcription</keyword>
<evidence type="ECO:0000313" key="8">
    <source>
        <dbReference type="Proteomes" id="UP001597063"/>
    </source>
</evidence>
<dbReference type="InterPro" id="IPR039538">
    <property type="entry name" value="BetI_C"/>
</dbReference>
<reference evidence="8" key="1">
    <citation type="journal article" date="2019" name="Int. J. Syst. Evol. Microbiol.">
        <title>The Global Catalogue of Microorganisms (GCM) 10K type strain sequencing project: providing services to taxonomists for standard genome sequencing and annotation.</title>
        <authorList>
            <consortium name="The Broad Institute Genomics Platform"/>
            <consortium name="The Broad Institute Genome Sequencing Center for Infectious Disease"/>
            <person name="Wu L."/>
            <person name="Ma J."/>
        </authorList>
    </citation>
    <scope>NUCLEOTIDE SEQUENCE [LARGE SCALE GENOMIC DNA]</scope>
    <source>
        <strain evidence="8">JCM 9371</strain>
    </source>
</reference>
<evidence type="ECO:0000256" key="2">
    <source>
        <dbReference type="ARBA" id="ARBA00023015"/>
    </source>
</evidence>
<dbReference type="PROSITE" id="PS50977">
    <property type="entry name" value="HTH_TETR_2"/>
    <property type="match status" value="1"/>
</dbReference>
<feature type="DNA-binding region" description="H-T-H motif" evidence="5">
    <location>
        <begin position="31"/>
        <end position="50"/>
    </location>
</feature>
<dbReference type="PANTHER" id="PTHR30055">
    <property type="entry name" value="HTH-TYPE TRANSCRIPTIONAL REGULATOR RUTR"/>
    <property type="match status" value="1"/>
</dbReference>
<dbReference type="Proteomes" id="UP001597063">
    <property type="component" value="Unassembled WGS sequence"/>
</dbReference>
<accession>A0ABW2XL37</accession>
<dbReference type="InterPro" id="IPR009057">
    <property type="entry name" value="Homeodomain-like_sf"/>
</dbReference>
<dbReference type="InterPro" id="IPR036271">
    <property type="entry name" value="Tet_transcr_reg_TetR-rel_C_sf"/>
</dbReference>
<dbReference type="RefSeq" id="WP_131755656.1">
    <property type="nucleotide sequence ID" value="NZ_CAACUY010000007.1"/>
</dbReference>
<evidence type="ECO:0000313" key="7">
    <source>
        <dbReference type="EMBL" id="MFD0686003.1"/>
    </source>
</evidence>
<dbReference type="SUPFAM" id="SSF48498">
    <property type="entry name" value="Tetracyclin repressor-like, C-terminal domain"/>
    <property type="match status" value="1"/>
</dbReference>
<evidence type="ECO:0000256" key="5">
    <source>
        <dbReference type="PROSITE-ProRule" id="PRU00335"/>
    </source>
</evidence>
<dbReference type="InterPro" id="IPR050109">
    <property type="entry name" value="HTH-type_TetR-like_transc_reg"/>
</dbReference>
<organism evidence="7 8">
    <name type="scientific">Actinomadura fibrosa</name>
    <dbReference type="NCBI Taxonomy" id="111802"/>
    <lineage>
        <taxon>Bacteria</taxon>
        <taxon>Bacillati</taxon>
        <taxon>Actinomycetota</taxon>
        <taxon>Actinomycetes</taxon>
        <taxon>Streptosporangiales</taxon>
        <taxon>Thermomonosporaceae</taxon>
        <taxon>Actinomadura</taxon>
    </lineage>
</organism>
<evidence type="ECO:0000256" key="1">
    <source>
        <dbReference type="ARBA" id="ARBA00022491"/>
    </source>
</evidence>
<dbReference type="EMBL" id="JBHTGP010000007">
    <property type="protein sequence ID" value="MFD0686003.1"/>
    <property type="molecule type" value="Genomic_DNA"/>
</dbReference>